<keyword evidence="3" id="KW-1185">Reference proteome</keyword>
<reference evidence="2" key="2">
    <citation type="submission" date="2025-08" db="UniProtKB">
        <authorList>
            <consortium name="Ensembl"/>
        </authorList>
    </citation>
    <scope>IDENTIFICATION</scope>
</reference>
<reference evidence="2" key="1">
    <citation type="submission" date="2019-06" db="EMBL/GenBank/DDBJ databases">
        <authorList>
            <consortium name="Wellcome Sanger Institute Data Sharing"/>
        </authorList>
    </citation>
    <scope>NUCLEOTIDE SEQUENCE [LARGE SCALE GENOMIC DNA]</scope>
</reference>
<sequence length="108" mass="12193">MTACKTTRFSQEIQSLSDDVKSLTRQHATSEYISNSLSYDKEVTQSFSVDLCSRASALNETNEHEQDAEGIAGKAPEPPPPFEVGKNKEDKNEREVLICWEGPKKRRF</sequence>
<name>A0A672YDA9_9TELE</name>
<dbReference type="Ensembl" id="ENSSORT00005000930.1">
    <property type="protein sequence ID" value="ENSSORP00005000901.1"/>
    <property type="gene ID" value="ENSSORG00005000549.1"/>
</dbReference>
<evidence type="ECO:0000313" key="3">
    <source>
        <dbReference type="Proteomes" id="UP000472271"/>
    </source>
</evidence>
<feature type="region of interest" description="Disordered" evidence="1">
    <location>
        <begin position="58"/>
        <end position="88"/>
    </location>
</feature>
<organism evidence="2 3">
    <name type="scientific">Sphaeramia orbicularis</name>
    <name type="common">orbiculate cardinalfish</name>
    <dbReference type="NCBI Taxonomy" id="375764"/>
    <lineage>
        <taxon>Eukaryota</taxon>
        <taxon>Metazoa</taxon>
        <taxon>Chordata</taxon>
        <taxon>Craniata</taxon>
        <taxon>Vertebrata</taxon>
        <taxon>Euteleostomi</taxon>
        <taxon>Actinopterygii</taxon>
        <taxon>Neopterygii</taxon>
        <taxon>Teleostei</taxon>
        <taxon>Neoteleostei</taxon>
        <taxon>Acanthomorphata</taxon>
        <taxon>Gobiaria</taxon>
        <taxon>Kurtiformes</taxon>
        <taxon>Apogonoidei</taxon>
        <taxon>Apogonidae</taxon>
        <taxon>Apogoninae</taxon>
        <taxon>Sphaeramia</taxon>
    </lineage>
</organism>
<protein>
    <submittedName>
        <fullName evidence="2">Uncharacterized protein</fullName>
    </submittedName>
</protein>
<reference evidence="2" key="3">
    <citation type="submission" date="2025-09" db="UniProtKB">
        <authorList>
            <consortium name="Ensembl"/>
        </authorList>
    </citation>
    <scope>IDENTIFICATION</scope>
</reference>
<dbReference type="Proteomes" id="UP000472271">
    <property type="component" value="Chromosome 1"/>
</dbReference>
<accession>A0A672YDA9</accession>
<evidence type="ECO:0000256" key="1">
    <source>
        <dbReference type="SAM" id="MobiDB-lite"/>
    </source>
</evidence>
<proteinExistence type="predicted"/>
<dbReference type="AlphaFoldDB" id="A0A672YDA9"/>
<evidence type="ECO:0000313" key="2">
    <source>
        <dbReference type="Ensembl" id="ENSSORP00005000901.1"/>
    </source>
</evidence>
<dbReference type="InParanoid" id="A0A672YDA9"/>